<organism evidence="2 3">
    <name type="scientific">Kingdonia uniflora</name>
    <dbReference type="NCBI Taxonomy" id="39325"/>
    <lineage>
        <taxon>Eukaryota</taxon>
        <taxon>Viridiplantae</taxon>
        <taxon>Streptophyta</taxon>
        <taxon>Embryophyta</taxon>
        <taxon>Tracheophyta</taxon>
        <taxon>Spermatophyta</taxon>
        <taxon>Magnoliopsida</taxon>
        <taxon>Ranunculales</taxon>
        <taxon>Circaeasteraceae</taxon>
        <taxon>Kingdonia</taxon>
    </lineage>
</organism>
<dbReference type="Proteomes" id="UP000541444">
    <property type="component" value="Unassembled WGS sequence"/>
</dbReference>
<dbReference type="AlphaFoldDB" id="A0A7J7MQY2"/>
<dbReference type="InterPro" id="IPR001810">
    <property type="entry name" value="F-box_dom"/>
</dbReference>
<dbReference type="GO" id="GO:0031146">
    <property type="term" value="P:SCF-dependent proteasomal ubiquitin-dependent protein catabolic process"/>
    <property type="evidence" value="ECO:0007669"/>
    <property type="project" value="InterPro"/>
</dbReference>
<dbReference type="Gene3D" id="1.20.1280.50">
    <property type="match status" value="1"/>
</dbReference>
<dbReference type="InterPro" id="IPR036047">
    <property type="entry name" value="F-box-like_dom_sf"/>
</dbReference>
<gene>
    <name evidence="2" type="ORF">GIB67_041671</name>
</gene>
<keyword evidence="3" id="KW-1185">Reference proteome</keyword>
<evidence type="ECO:0000259" key="1">
    <source>
        <dbReference type="Pfam" id="PF12937"/>
    </source>
</evidence>
<feature type="domain" description="F-box" evidence="1">
    <location>
        <begin position="10"/>
        <end position="52"/>
    </location>
</feature>
<name>A0A7J7MQY2_9MAGN</name>
<protein>
    <recommendedName>
        <fullName evidence="1">F-box domain-containing protein</fullName>
    </recommendedName>
</protein>
<dbReference type="PANTHER" id="PTHR16008:SF4">
    <property type="entry name" value="F-BOX ONLY PROTEIN 4"/>
    <property type="match status" value="1"/>
</dbReference>
<dbReference type="EMBL" id="JACGCM010001281">
    <property type="protein sequence ID" value="KAF6157210.1"/>
    <property type="molecule type" value="Genomic_DNA"/>
</dbReference>
<dbReference type="GO" id="GO:0019005">
    <property type="term" value="C:SCF ubiquitin ligase complex"/>
    <property type="evidence" value="ECO:0007669"/>
    <property type="project" value="TreeGrafter"/>
</dbReference>
<evidence type="ECO:0000313" key="3">
    <source>
        <dbReference type="Proteomes" id="UP000541444"/>
    </source>
</evidence>
<dbReference type="InterPro" id="IPR039588">
    <property type="entry name" value="FBXO4"/>
</dbReference>
<dbReference type="OrthoDB" id="3219396at2759"/>
<dbReference type="Pfam" id="PF12937">
    <property type="entry name" value="F-box-like"/>
    <property type="match status" value="1"/>
</dbReference>
<accession>A0A7J7MQY2</accession>
<reference evidence="2 3" key="1">
    <citation type="journal article" date="2020" name="IScience">
        <title>Genome Sequencing of the Endangered Kingdonia uniflora (Circaeasteraceae, Ranunculales) Reveals Potential Mechanisms of Evolutionary Specialization.</title>
        <authorList>
            <person name="Sun Y."/>
            <person name="Deng T."/>
            <person name="Zhang A."/>
            <person name="Moore M.J."/>
            <person name="Landis J.B."/>
            <person name="Lin N."/>
            <person name="Zhang H."/>
            <person name="Zhang X."/>
            <person name="Huang J."/>
            <person name="Zhang X."/>
            <person name="Sun H."/>
            <person name="Wang H."/>
        </authorList>
    </citation>
    <scope>NUCLEOTIDE SEQUENCE [LARGE SCALE GENOMIC DNA]</scope>
    <source>
        <strain evidence="2">TB1705</strain>
        <tissue evidence="2">Leaf</tissue>
    </source>
</reference>
<comment type="caution">
    <text evidence="2">The sequence shown here is derived from an EMBL/GenBank/DDBJ whole genome shotgun (WGS) entry which is preliminary data.</text>
</comment>
<dbReference type="PANTHER" id="PTHR16008">
    <property type="entry name" value="F-BOX ONLY PROTEIN 4"/>
    <property type="match status" value="1"/>
</dbReference>
<dbReference type="GO" id="GO:0000209">
    <property type="term" value="P:protein polyubiquitination"/>
    <property type="evidence" value="ECO:0007669"/>
    <property type="project" value="TreeGrafter"/>
</dbReference>
<sequence>MNPWEWNRDSIPDDIALHIASSLKVSDVCALGSYSRLWRKLCSSDYIWLSLSRNRWPSLDFSKLSTASSTVIQGSGSIHEEEFSSAQVTTLVPLSTMF</sequence>
<proteinExistence type="predicted"/>
<dbReference type="SUPFAM" id="SSF81383">
    <property type="entry name" value="F-box domain"/>
    <property type="match status" value="1"/>
</dbReference>
<evidence type="ECO:0000313" key="2">
    <source>
        <dbReference type="EMBL" id="KAF6157210.1"/>
    </source>
</evidence>